<dbReference type="RefSeq" id="WP_103237627.1">
    <property type="nucleotide sequence ID" value="NZ_JANJZD010000016.1"/>
</dbReference>
<accession>A0A2K4ZAM6</accession>
<keyword evidence="2" id="KW-0966">Cell projection</keyword>
<dbReference type="PANTHER" id="PTHR30288:SF0">
    <property type="entry name" value="FLAGELLAR HOOK-ASSOCIATED PROTEIN 2"/>
    <property type="match status" value="1"/>
</dbReference>
<keyword evidence="3" id="KW-1185">Reference proteome</keyword>
<gene>
    <name evidence="2" type="ORF">AMURIS_00211</name>
</gene>
<sequence length="432" mass="47949">MGAVMNTVYNNYLTTYTPKPLTRFDSHKKSELRNVYNSIVKLNKEEPWYLPTTSKDTQHYAIELKENARGLHNTIAQLGGLEKDGLFRKKSTYSTDEGVAVASYVGGDDVGQEIPDFQLEVHSLAAPQENLGLFLPNNVKTSLTPDTYSFDIGINDMNYEFQFSVGEAETNRDVQDRLVRLINNSDIGIRATLAESEGRTSLRLTSESTGLTSGKNQIFTVSDDHTSKTAGAVEYLGLDYISREPANAQFSVNGAESTSPSNHFTLDKLFEVHLTGLSPDEQPVQIGLKTDVESLTDNVFHLVGGYNDFVKAASSYLETQSKSRQLVRELSGIASVYSSSLEPMGLNLKEDGTLNVDKDTLRQTASQSPDINETFGSLKNFSDMLLRKSNQVSLNPMDYVEKVMVAYKNPGHNFINPYVTSAYTGMMFDVYF</sequence>
<evidence type="ECO:0000259" key="1">
    <source>
        <dbReference type="Pfam" id="PF07195"/>
    </source>
</evidence>
<keyword evidence="2" id="KW-0282">Flagellum</keyword>
<evidence type="ECO:0000313" key="2">
    <source>
        <dbReference type="EMBL" id="SOY27507.1"/>
    </source>
</evidence>
<dbReference type="GO" id="GO:0007155">
    <property type="term" value="P:cell adhesion"/>
    <property type="evidence" value="ECO:0007669"/>
    <property type="project" value="InterPro"/>
</dbReference>
<name>A0A2K4ZAM6_9FIRM</name>
<protein>
    <submittedName>
        <fullName evidence="2">Flagellar capping protein</fullName>
    </submittedName>
</protein>
<evidence type="ECO:0000313" key="3">
    <source>
        <dbReference type="Proteomes" id="UP000236311"/>
    </source>
</evidence>
<dbReference type="PANTHER" id="PTHR30288">
    <property type="entry name" value="FLAGELLAR CAP/ASSEMBLY PROTEIN FLID"/>
    <property type="match status" value="1"/>
</dbReference>
<organism evidence="2 3">
    <name type="scientific">Acetatifactor muris</name>
    <dbReference type="NCBI Taxonomy" id="879566"/>
    <lineage>
        <taxon>Bacteria</taxon>
        <taxon>Bacillati</taxon>
        <taxon>Bacillota</taxon>
        <taxon>Clostridia</taxon>
        <taxon>Lachnospirales</taxon>
        <taxon>Lachnospiraceae</taxon>
        <taxon>Acetatifactor</taxon>
    </lineage>
</organism>
<dbReference type="Proteomes" id="UP000236311">
    <property type="component" value="Unassembled WGS sequence"/>
</dbReference>
<dbReference type="InterPro" id="IPR040026">
    <property type="entry name" value="FliD"/>
</dbReference>
<dbReference type="AlphaFoldDB" id="A0A2K4ZAM6"/>
<keyword evidence="2" id="KW-0969">Cilium</keyword>
<dbReference type="EMBL" id="OFSM01000001">
    <property type="protein sequence ID" value="SOY27507.1"/>
    <property type="molecule type" value="Genomic_DNA"/>
</dbReference>
<proteinExistence type="predicted"/>
<dbReference type="InterPro" id="IPR010809">
    <property type="entry name" value="FliD_C"/>
</dbReference>
<dbReference type="GO" id="GO:0009421">
    <property type="term" value="C:bacterial-type flagellum filament cap"/>
    <property type="evidence" value="ECO:0007669"/>
    <property type="project" value="InterPro"/>
</dbReference>
<dbReference type="Pfam" id="PF07195">
    <property type="entry name" value="FliD_C"/>
    <property type="match status" value="1"/>
</dbReference>
<feature type="domain" description="Flagellar hook-associated protein 2 C-terminal" evidence="1">
    <location>
        <begin position="246"/>
        <end position="319"/>
    </location>
</feature>
<reference evidence="2 3" key="1">
    <citation type="submission" date="2018-01" db="EMBL/GenBank/DDBJ databases">
        <authorList>
            <person name="Gaut B.S."/>
            <person name="Morton B.R."/>
            <person name="Clegg M.T."/>
            <person name="Duvall M.R."/>
        </authorList>
    </citation>
    <scope>NUCLEOTIDE SEQUENCE [LARGE SCALE GENOMIC DNA]</scope>
    <source>
        <strain evidence="2">GP69</strain>
    </source>
</reference>
<dbReference type="GO" id="GO:0071973">
    <property type="term" value="P:bacterial-type flagellum-dependent cell motility"/>
    <property type="evidence" value="ECO:0007669"/>
    <property type="project" value="TreeGrafter"/>
</dbReference>